<sequence>MRMLRSHEEFYGKAAMMKGKIAEGAICYTGDLFDPAREIFAELLCRHSERS</sequence>
<name>A0ABS8HA17_9SPHN</name>
<dbReference type="RefSeq" id="WP_009822128.1">
    <property type="nucleotide sequence ID" value="NZ_JAJGNP010000033.1"/>
</dbReference>
<evidence type="ECO:0000313" key="1">
    <source>
        <dbReference type="EMBL" id="MCC4234863.1"/>
    </source>
</evidence>
<keyword evidence="2" id="KW-1185">Reference proteome</keyword>
<gene>
    <name evidence="1" type="ORF">LL253_19510</name>
</gene>
<evidence type="ECO:0000313" key="2">
    <source>
        <dbReference type="Proteomes" id="UP001198830"/>
    </source>
</evidence>
<reference evidence="1 2" key="1">
    <citation type="submission" date="2021-10" db="EMBL/GenBank/DDBJ databases">
        <title>The diversity and Nitrogen Metabolism of Culturable Nitrate-Utilizing Bacteria Within the Oxygen Minimum Zone of the Changjiang (Yangtze River)Estuary.</title>
        <authorList>
            <person name="Zhang D."/>
            <person name="Zheng J."/>
            <person name="Liu S."/>
            <person name="He W."/>
        </authorList>
    </citation>
    <scope>NUCLEOTIDE SEQUENCE [LARGE SCALE GENOMIC DNA]</scope>
    <source>
        <strain evidence="1 2">FXH275-2</strain>
    </source>
</reference>
<comment type="caution">
    <text evidence="1">The sequence shown here is derived from an EMBL/GenBank/DDBJ whole genome shotgun (WGS) entry which is preliminary data.</text>
</comment>
<protein>
    <submittedName>
        <fullName evidence="1">Uncharacterized protein</fullName>
    </submittedName>
</protein>
<dbReference type="EMBL" id="JAJGNP010000033">
    <property type="protein sequence ID" value="MCC4234863.1"/>
    <property type="molecule type" value="Genomic_DNA"/>
</dbReference>
<accession>A0ABS8HA17</accession>
<organism evidence="1 2">
    <name type="scientific">Sphingobium soli</name>
    <dbReference type="NCBI Taxonomy" id="1591116"/>
    <lineage>
        <taxon>Bacteria</taxon>
        <taxon>Pseudomonadati</taxon>
        <taxon>Pseudomonadota</taxon>
        <taxon>Alphaproteobacteria</taxon>
        <taxon>Sphingomonadales</taxon>
        <taxon>Sphingomonadaceae</taxon>
        <taxon>Sphingobium</taxon>
    </lineage>
</organism>
<dbReference type="Proteomes" id="UP001198830">
    <property type="component" value="Unassembled WGS sequence"/>
</dbReference>
<proteinExistence type="predicted"/>